<dbReference type="FunFam" id="3.30.160.60:FF:000671">
    <property type="entry name" value="Zinc finger protein 26"/>
    <property type="match status" value="1"/>
</dbReference>
<organism evidence="10 11">
    <name type="scientific">Mycena venus</name>
    <dbReference type="NCBI Taxonomy" id="2733690"/>
    <lineage>
        <taxon>Eukaryota</taxon>
        <taxon>Fungi</taxon>
        <taxon>Dikarya</taxon>
        <taxon>Basidiomycota</taxon>
        <taxon>Agaricomycotina</taxon>
        <taxon>Agaricomycetes</taxon>
        <taxon>Agaricomycetidae</taxon>
        <taxon>Agaricales</taxon>
        <taxon>Marasmiineae</taxon>
        <taxon>Mycenaceae</taxon>
        <taxon>Mycena</taxon>
    </lineage>
</organism>
<dbReference type="GO" id="GO:0008270">
    <property type="term" value="F:zinc ion binding"/>
    <property type="evidence" value="ECO:0007669"/>
    <property type="project" value="UniProtKB-KW"/>
</dbReference>
<dbReference type="InterPro" id="IPR036236">
    <property type="entry name" value="Znf_C2H2_sf"/>
</dbReference>
<feature type="domain" description="C2H2-type" evidence="9">
    <location>
        <begin position="61"/>
        <end position="91"/>
    </location>
</feature>
<dbReference type="PROSITE" id="PS50157">
    <property type="entry name" value="ZINC_FINGER_C2H2_2"/>
    <property type="match status" value="4"/>
</dbReference>
<keyword evidence="4 7" id="KW-0863">Zinc-finger</keyword>
<protein>
    <submittedName>
        <fullName evidence="10">Sex-determining transformer protein 1</fullName>
    </submittedName>
</protein>
<evidence type="ECO:0000259" key="9">
    <source>
        <dbReference type="PROSITE" id="PS50157"/>
    </source>
</evidence>
<dbReference type="SMART" id="SM00355">
    <property type="entry name" value="ZnF_C2H2"/>
    <property type="match status" value="4"/>
</dbReference>
<evidence type="ECO:0000313" key="11">
    <source>
        <dbReference type="Proteomes" id="UP000620124"/>
    </source>
</evidence>
<keyword evidence="6" id="KW-0539">Nucleus</keyword>
<feature type="domain" description="C2H2-type" evidence="9">
    <location>
        <begin position="92"/>
        <end position="121"/>
    </location>
</feature>
<evidence type="ECO:0000256" key="2">
    <source>
        <dbReference type="ARBA" id="ARBA00022723"/>
    </source>
</evidence>
<proteinExistence type="predicted"/>
<keyword evidence="3" id="KW-0677">Repeat</keyword>
<evidence type="ECO:0000256" key="1">
    <source>
        <dbReference type="ARBA" id="ARBA00004123"/>
    </source>
</evidence>
<feature type="domain" description="C2H2-type" evidence="9">
    <location>
        <begin position="33"/>
        <end position="60"/>
    </location>
</feature>
<dbReference type="GO" id="GO:0005667">
    <property type="term" value="C:transcription regulator complex"/>
    <property type="evidence" value="ECO:0007669"/>
    <property type="project" value="TreeGrafter"/>
</dbReference>
<keyword evidence="11" id="KW-1185">Reference proteome</keyword>
<evidence type="ECO:0000256" key="6">
    <source>
        <dbReference type="ARBA" id="ARBA00023242"/>
    </source>
</evidence>
<feature type="compositionally biased region" description="Low complexity" evidence="8">
    <location>
        <begin position="198"/>
        <end position="212"/>
    </location>
</feature>
<comment type="caution">
    <text evidence="10">The sequence shown here is derived from an EMBL/GenBank/DDBJ whole genome shotgun (WGS) entry which is preliminary data.</text>
</comment>
<sequence length="278" mass="30607">MTSSWPCSECPKSFTRKGDLTRHSLLHTGYRPHSCSVCGKSFAQHSGLKTHLNVHTREKPFRCGITSCQAAFGDPSSCARHRKETHRRSGAYQCPESRCKSSIKRRSAFTAHLRKHGMKYAGVDIEIFFSEVAHPARAIKSKIELPIVDMPIPSITTYESLTPPGMPPFPDDFSNDLDLHVATGELFTFNNSRSSSLSPSSLASSASPSSSPSPSPLDYHDEPRFSLPYVNVAEANASYAPEMFNAHNSVLSPVSQLMYAYGFDVSDYPKQDLAPVFG</sequence>
<comment type="subcellular location">
    <subcellularLocation>
        <location evidence="1">Nucleus</location>
    </subcellularLocation>
</comment>
<dbReference type="PROSITE" id="PS00028">
    <property type="entry name" value="ZINC_FINGER_C2H2_1"/>
    <property type="match status" value="4"/>
</dbReference>
<dbReference type="FunFam" id="3.30.160.60:FF:000145">
    <property type="entry name" value="Zinc finger protein 574"/>
    <property type="match status" value="1"/>
</dbReference>
<evidence type="ECO:0000256" key="7">
    <source>
        <dbReference type="PROSITE-ProRule" id="PRU00042"/>
    </source>
</evidence>
<name>A0A8H6Y651_9AGAR</name>
<dbReference type="GO" id="GO:0000981">
    <property type="term" value="F:DNA-binding transcription factor activity, RNA polymerase II-specific"/>
    <property type="evidence" value="ECO:0007669"/>
    <property type="project" value="TreeGrafter"/>
</dbReference>
<dbReference type="InterPro" id="IPR013087">
    <property type="entry name" value="Znf_C2H2_type"/>
</dbReference>
<dbReference type="Proteomes" id="UP000620124">
    <property type="component" value="Unassembled WGS sequence"/>
</dbReference>
<accession>A0A8H6Y651</accession>
<dbReference type="GO" id="GO:0000978">
    <property type="term" value="F:RNA polymerase II cis-regulatory region sequence-specific DNA binding"/>
    <property type="evidence" value="ECO:0007669"/>
    <property type="project" value="TreeGrafter"/>
</dbReference>
<dbReference type="SUPFAM" id="SSF57667">
    <property type="entry name" value="beta-beta-alpha zinc fingers"/>
    <property type="match status" value="2"/>
</dbReference>
<dbReference type="PANTHER" id="PTHR14003">
    <property type="entry name" value="TRANSCRIPTIONAL REPRESSOR PROTEIN YY"/>
    <property type="match status" value="1"/>
</dbReference>
<keyword evidence="2" id="KW-0479">Metal-binding</keyword>
<gene>
    <name evidence="10" type="ORF">MVEN_01223200</name>
</gene>
<dbReference type="EMBL" id="JACAZI010000009">
    <property type="protein sequence ID" value="KAF7352579.1"/>
    <property type="molecule type" value="Genomic_DNA"/>
</dbReference>
<dbReference type="Gene3D" id="3.30.160.60">
    <property type="entry name" value="Classic Zinc Finger"/>
    <property type="match status" value="3"/>
</dbReference>
<dbReference type="GO" id="GO:0000785">
    <property type="term" value="C:chromatin"/>
    <property type="evidence" value="ECO:0007669"/>
    <property type="project" value="TreeGrafter"/>
</dbReference>
<dbReference type="PANTHER" id="PTHR14003:SF20">
    <property type="entry name" value="FINGER DOMAIN PROTEIN, PUTATIVE (AFU_ORTHOLOGUE AFUA_4G10380)-RELATED"/>
    <property type="match status" value="1"/>
</dbReference>
<evidence type="ECO:0000256" key="4">
    <source>
        <dbReference type="ARBA" id="ARBA00022771"/>
    </source>
</evidence>
<keyword evidence="5" id="KW-0862">Zinc</keyword>
<dbReference type="Pfam" id="PF00096">
    <property type="entry name" value="zf-C2H2"/>
    <property type="match status" value="2"/>
</dbReference>
<evidence type="ECO:0000313" key="10">
    <source>
        <dbReference type="EMBL" id="KAF7352579.1"/>
    </source>
</evidence>
<feature type="domain" description="C2H2-type" evidence="9">
    <location>
        <begin position="5"/>
        <end position="32"/>
    </location>
</feature>
<dbReference type="OrthoDB" id="654211at2759"/>
<dbReference type="GO" id="GO:0031519">
    <property type="term" value="C:PcG protein complex"/>
    <property type="evidence" value="ECO:0007669"/>
    <property type="project" value="TreeGrafter"/>
</dbReference>
<evidence type="ECO:0000256" key="8">
    <source>
        <dbReference type="SAM" id="MobiDB-lite"/>
    </source>
</evidence>
<feature type="region of interest" description="Disordered" evidence="8">
    <location>
        <begin position="198"/>
        <end position="218"/>
    </location>
</feature>
<dbReference type="AlphaFoldDB" id="A0A8H6Y651"/>
<evidence type="ECO:0000256" key="5">
    <source>
        <dbReference type="ARBA" id="ARBA00022833"/>
    </source>
</evidence>
<reference evidence="10" key="1">
    <citation type="submission" date="2020-05" db="EMBL/GenBank/DDBJ databases">
        <title>Mycena genomes resolve the evolution of fungal bioluminescence.</title>
        <authorList>
            <person name="Tsai I.J."/>
        </authorList>
    </citation>
    <scope>NUCLEOTIDE SEQUENCE</scope>
    <source>
        <strain evidence="10">CCC161011</strain>
    </source>
</reference>
<evidence type="ECO:0000256" key="3">
    <source>
        <dbReference type="ARBA" id="ARBA00022737"/>
    </source>
</evidence>